<dbReference type="RefSeq" id="WP_089386587.1">
    <property type="nucleotide sequence ID" value="NZ_FZNM01000001.1"/>
</dbReference>
<dbReference type="Pfam" id="PF01261">
    <property type="entry name" value="AP_endonuc_2"/>
    <property type="match status" value="1"/>
</dbReference>
<reference evidence="3 5" key="3">
    <citation type="submission" date="2019-02" db="EMBL/GenBank/DDBJ databases">
        <authorList>
            <person name="Zhang G."/>
        </authorList>
    </citation>
    <scope>NUCLEOTIDE SEQUENCE [LARGE SCALE GENOMIC DNA]</scope>
    <source>
        <strain evidence="3 5">CMB17</strain>
    </source>
</reference>
<protein>
    <submittedName>
        <fullName evidence="2">Sugar phosphate isomerase/epimerase</fullName>
    </submittedName>
</protein>
<accession>A0A238UWQ8</accession>
<evidence type="ECO:0000313" key="3">
    <source>
        <dbReference type="EMBL" id="TBN52735.1"/>
    </source>
</evidence>
<dbReference type="EMBL" id="SIRL01000001">
    <property type="protein sequence ID" value="TBN52735.1"/>
    <property type="molecule type" value="Genomic_DNA"/>
</dbReference>
<dbReference type="EMBL" id="FZNM01000001">
    <property type="protein sequence ID" value="SNR26284.1"/>
    <property type="molecule type" value="Genomic_DNA"/>
</dbReference>
<sequence>MRPVGLAHFSAIELGPAELVSAAARAGFAAVGLRLFPAFPGAPCYAVPQGSRAARDLRRRLDDTGLAVHDIEFVVIDADFRPQTLLPVLEDAAALGARRLSVCGQDGDRARLIDSFAALCALADRIGMGVDLENMGWRPIRALSDSLAVVRAAGASNGGVLADALHLFRNGATADDLAAVSPPCLRHAQLCDARGPSPLTDALRMAEARGGRLPPGQGELPLSAMLTALPPDAHLSVEVPMNGGQDVDAHLACLMRGARSVLLPA</sequence>
<dbReference type="PANTHER" id="PTHR12110:SF48">
    <property type="entry name" value="BLL3656 PROTEIN"/>
    <property type="match status" value="1"/>
</dbReference>
<reference evidence="4" key="1">
    <citation type="submission" date="2017-06" db="EMBL/GenBank/DDBJ databases">
        <authorList>
            <person name="Varghese N."/>
            <person name="Submissions S."/>
        </authorList>
    </citation>
    <scope>NUCLEOTIDE SEQUENCE [LARGE SCALE GENOMIC DNA]</scope>
    <source>
        <strain evidence="4">DSM 26170</strain>
    </source>
</reference>
<keyword evidence="5" id="KW-1185">Reference proteome</keyword>
<dbReference type="OrthoDB" id="9072761at2"/>
<dbReference type="Proteomes" id="UP000292859">
    <property type="component" value="Unassembled WGS sequence"/>
</dbReference>
<dbReference type="InterPro" id="IPR036237">
    <property type="entry name" value="Xyl_isomerase-like_sf"/>
</dbReference>
<dbReference type="InterPro" id="IPR050312">
    <property type="entry name" value="IolE/XylAMocC-like"/>
</dbReference>
<dbReference type="InterPro" id="IPR013022">
    <property type="entry name" value="Xyl_isomerase-like_TIM-brl"/>
</dbReference>
<keyword evidence="2" id="KW-0413">Isomerase</keyword>
<dbReference type="SUPFAM" id="SSF51658">
    <property type="entry name" value="Xylose isomerase-like"/>
    <property type="match status" value="1"/>
</dbReference>
<evidence type="ECO:0000259" key="1">
    <source>
        <dbReference type="Pfam" id="PF01261"/>
    </source>
</evidence>
<evidence type="ECO:0000313" key="4">
    <source>
        <dbReference type="Proteomes" id="UP000198409"/>
    </source>
</evidence>
<dbReference type="Gene3D" id="3.20.20.150">
    <property type="entry name" value="Divalent-metal-dependent TIM barrel enzymes"/>
    <property type="match status" value="1"/>
</dbReference>
<feature type="domain" description="Xylose isomerase-like TIM barrel" evidence="1">
    <location>
        <begin position="21"/>
        <end position="241"/>
    </location>
</feature>
<dbReference type="PANTHER" id="PTHR12110">
    <property type="entry name" value="HYDROXYPYRUVATE ISOMERASE"/>
    <property type="match status" value="1"/>
</dbReference>
<organism evidence="2 4">
    <name type="scientific">Paracoccus sediminis</name>
    <dbReference type="NCBI Taxonomy" id="1214787"/>
    <lineage>
        <taxon>Bacteria</taxon>
        <taxon>Pseudomonadati</taxon>
        <taxon>Pseudomonadota</taxon>
        <taxon>Alphaproteobacteria</taxon>
        <taxon>Rhodobacterales</taxon>
        <taxon>Paracoccaceae</taxon>
        <taxon>Paracoccus</taxon>
    </lineage>
</organism>
<proteinExistence type="predicted"/>
<dbReference type="GO" id="GO:0016853">
    <property type="term" value="F:isomerase activity"/>
    <property type="evidence" value="ECO:0007669"/>
    <property type="project" value="UniProtKB-KW"/>
</dbReference>
<reference evidence="2" key="2">
    <citation type="submission" date="2017-06" db="EMBL/GenBank/DDBJ databases">
        <authorList>
            <person name="Kim H.J."/>
            <person name="Triplett B.A."/>
        </authorList>
    </citation>
    <scope>NUCLEOTIDE SEQUENCE [LARGE SCALE GENOMIC DNA]</scope>
    <source>
        <strain evidence="2">DSM 26170</strain>
    </source>
</reference>
<evidence type="ECO:0000313" key="2">
    <source>
        <dbReference type="EMBL" id="SNR26284.1"/>
    </source>
</evidence>
<dbReference type="Proteomes" id="UP000198409">
    <property type="component" value="Unassembled WGS sequence"/>
</dbReference>
<gene>
    <name evidence="3" type="ORF">EYF88_00570</name>
    <name evidence="2" type="ORF">SAMN06265378_101507</name>
</gene>
<dbReference type="AlphaFoldDB" id="A0A238UWQ8"/>
<name>A0A238UWQ8_9RHOB</name>
<evidence type="ECO:0000313" key="5">
    <source>
        <dbReference type="Proteomes" id="UP000292859"/>
    </source>
</evidence>